<feature type="non-terminal residue" evidence="1">
    <location>
        <position position="1"/>
    </location>
</feature>
<sequence length="31" mass="3786">AEIAFYLSEEYLKWHFLRDDGDRLCLTVEPR</sequence>
<reference evidence="1" key="1">
    <citation type="journal article" date="2015" name="Nature">
        <title>Complex archaea that bridge the gap between prokaryotes and eukaryotes.</title>
        <authorList>
            <person name="Spang A."/>
            <person name="Saw J.H."/>
            <person name="Jorgensen S.L."/>
            <person name="Zaremba-Niedzwiedzka K."/>
            <person name="Martijn J."/>
            <person name="Lind A.E."/>
            <person name="van Eijk R."/>
            <person name="Schleper C."/>
            <person name="Guy L."/>
            <person name="Ettema T.J."/>
        </authorList>
    </citation>
    <scope>NUCLEOTIDE SEQUENCE</scope>
</reference>
<organism evidence="1">
    <name type="scientific">marine sediment metagenome</name>
    <dbReference type="NCBI Taxonomy" id="412755"/>
    <lineage>
        <taxon>unclassified sequences</taxon>
        <taxon>metagenomes</taxon>
        <taxon>ecological metagenomes</taxon>
    </lineage>
</organism>
<evidence type="ECO:0000313" key="1">
    <source>
        <dbReference type="EMBL" id="KKL55856.1"/>
    </source>
</evidence>
<protein>
    <submittedName>
        <fullName evidence="1">Uncharacterized protein</fullName>
    </submittedName>
</protein>
<gene>
    <name evidence="1" type="ORF">LCGC14_2251260</name>
</gene>
<accession>A0A0F9DQ03</accession>
<dbReference type="EMBL" id="LAZR01030690">
    <property type="protein sequence ID" value="KKL55856.1"/>
    <property type="molecule type" value="Genomic_DNA"/>
</dbReference>
<name>A0A0F9DQ03_9ZZZZ</name>
<comment type="caution">
    <text evidence="1">The sequence shown here is derived from an EMBL/GenBank/DDBJ whole genome shotgun (WGS) entry which is preliminary data.</text>
</comment>
<proteinExistence type="predicted"/>
<dbReference type="AlphaFoldDB" id="A0A0F9DQ03"/>